<protein>
    <submittedName>
        <fullName evidence="2">Uncharacterized protein</fullName>
    </submittedName>
</protein>
<reference evidence="2" key="2">
    <citation type="submission" date="2020-09" db="EMBL/GenBank/DDBJ databases">
        <title>Reference genome assembly for Australian Ascochyta lentis isolate Al4.</title>
        <authorList>
            <person name="Lee R.C."/>
            <person name="Farfan-Caceres L.M."/>
            <person name="Debler J.W."/>
            <person name="Williams A.H."/>
            <person name="Henares B.M."/>
        </authorList>
    </citation>
    <scope>NUCLEOTIDE SEQUENCE</scope>
    <source>
        <strain evidence="2">Al4</strain>
    </source>
</reference>
<dbReference type="OrthoDB" id="2549237at2759"/>
<evidence type="ECO:0000313" key="3">
    <source>
        <dbReference type="Proteomes" id="UP000651452"/>
    </source>
</evidence>
<feature type="region of interest" description="Disordered" evidence="1">
    <location>
        <begin position="830"/>
        <end position="851"/>
    </location>
</feature>
<proteinExistence type="predicted"/>
<dbReference type="EMBL" id="RZGK01000002">
    <property type="protein sequence ID" value="KAF9701273.1"/>
    <property type="molecule type" value="Genomic_DNA"/>
</dbReference>
<dbReference type="Proteomes" id="UP000651452">
    <property type="component" value="Unassembled WGS sequence"/>
</dbReference>
<accession>A0A8H7MMC2</accession>
<sequence length="1876" mass="211285">MSTTINTDFIRTLRPDSTHTELETLRTRISDENITEILLNAVERGSLSTSTFAAWLSVCRSPTIIERSLRQKTSVKIRNLGIGQLKKGLGSANWEELWDGLGGTTGLLDIISGLSVLEVRAICKAIGRSAKSRDIDGKRARVTELFEGLHPDIFPNAKTKTTDSRPLTKYYQALVPNCDQEAVDCFTAGEQSRKWKYIREKDLLEQNSSRVGTTLLHLVSQNQHVDEKSRQRLEALSTRFPSTTTPEPGFSTSMAFAFELLSTLVETGTCCVDSDWVVQKLIQPLLRRAVRKHKSWSGIQSITALILRYLEGHPSAARSLTTARGGVLHLVASCWSRRSALFQMHLKSLLKLAIGSTTRLGDFSHLLAGIPKSRRYSLLQLCCQEVMGIDLDSEQSLKKAQGPLTPELLDSIGEAHSLGLFRRLRNARGDVYEGDPDIYYLVLLNRNGMYEDAESHAAGLLEARKKFTRTSSNRDLRAEHAVSVWACANASGSLRLLSETVKWAKPFVRDQLTAFKLFSTYYDETYRLLSGFLSHSNGVPKLEILRERVKYANAIMVDLLDIACSALHEPCFQSSNWHQTVGIFTRVVKERMELSTSMEKDMKVSDKDIYHVLWENTIATLIRAEQMINQEENEKLGANTISGIVIGKTAFTEAGLKTNNKATWMFLDNLARARNDLWKGLRHTLHPDVLTLPEPFPRGLPIQHLLACWIPNTADLCELAPYIFSRVECTLFVSSEAALKLVPSDERTQHAMGAFVDSYQYALSAYIPDVCDAQEKEERLAKVWSYATGPLSEREMEPEEAVRYWKRHIPSHLQSSLNRILPKREHVQWPAVPRHDNPSDTHEWNPLEGRPTDVKVGARELGKATYIDFCTIGDHAQLTKPHIRSYYEPPVPRVPGEEISVGSIWSCHSTDAENEAGALAALLYLDTKYGSTERILATPFPSRDDVRYPCLYLDEDFLSREELSVLDAAAFISKNKRLVPSSLVHALATALVSKFNEKQNRRIVNEAAFALIRALSESDKPGLAFELAIEVIIEHPSASSWHRMLFHDGFLRRLPASDARACISRFSKAVGEKLDEQNLKTRSDGAGRQQVNTKFEETAQAPEHGAVQGNQTNQANIKITTLKSLAQVLRGSAYIGDDLSLQILSNLASKISHVDVRLSILQTLLSKLDVDRPEFWDVILSTVQSFIPLISSLDEREPMTDNDWAHAEETMTIPKVVRLTTANTWREESPMLYAIMQRYLDVNGSELKELYLRRITLPAVELLKQQTAKWATLFLKRYASNDVSILETVLPPVPRGIAILELILSQSEMRPHRIPQTLLDEHVAYMRFRIDPPTAIRALNKSLREDIATKSSPEVATWLELHGDGVQRTWFHRLPFTCISNFNDQESGNDQVYITCRTYQKKWLELFTVFLWVDGPNYPELRVFVSTLTNPFNLSCPWWNEYGRTTIEAMFAHVNSIRTRDWEADPSRKPAVLPDTFDWKLSLLSYPLTDLYKDNDQAREQACKKFADELSIILDDISSSMYHTKFAQIQGRVCNGRNLSNKEFKNNLLLSALYLGDISKTRLSWLTTPDLLRVDLAADMVLETKGMDNGGLGSKLTEPARSTMRPSVNFLFCALVLCLVVLVGATPPPADGGIQTFNVSVPLNGTSNDTITALGYDPSYDYQGWATVEVWTGGSSRKPVNVGELTGSALHHEVYNILDKACPPMNNPRGNYCNGKDWSGFRTKYLWARPVHVKECTAWIKTNDAQWATQELRLLMMNIVGRTWAAYTEQAIGTNCYQVPGRGNFCNVPQFVRVNMPKTSPAHPGWGNFWHAEIRGCPDQFSKEGNLKPCGTRGAIDAVLDRYSGELQAEFAEWRGHFKRDTRVIIDGYKVCSDEP</sequence>
<evidence type="ECO:0000256" key="1">
    <source>
        <dbReference type="SAM" id="MobiDB-lite"/>
    </source>
</evidence>
<organism evidence="2 3">
    <name type="scientific">Ascochyta lentis</name>
    <dbReference type="NCBI Taxonomy" id="205686"/>
    <lineage>
        <taxon>Eukaryota</taxon>
        <taxon>Fungi</taxon>
        <taxon>Dikarya</taxon>
        <taxon>Ascomycota</taxon>
        <taxon>Pezizomycotina</taxon>
        <taxon>Dothideomycetes</taxon>
        <taxon>Pleosporomycetidae</taxon>
        <taxon>Pleosporales</taxon>
        <taxon>Pleosporineae</taxon>
        <taxon>Didymellaceae</taxon>
        <taxon>Ascochyta</taxon>
    </lineage>
</organism>
<comment type="caution">
    <text evidence="2">The sequence shown here is derived from an EMBL/GenBank/DDBJ whole genome shotgun (WGS) entry which is preliminary data.</text>
</comment>
<reference evidence="2" key="1">
    <citation type="submission" date="2018-12" db="EMBL/GenBank/DDBJ databases">
        <authorList>
            <person name="Syme R.A."/>
            <person name="Farfan-Caceres L."/>
            <person name="Lichtenzveig J."/>
        </authorList>
    </citation>
    <scope>NUCLEOTIDE SEQUENCE</scope>
    <source>
        <strain evidence="2">Al4</strain>
    </source>
</reference>
<name>A0A8H7MMC2_9PLEO</name>
<keyword evidence="3" id="KW-1185">Reference proteome</keyword>
<gene>
    <name evidence="2" type="ORF">EKO04_001010</name>
</gene>
<evidence type="ECO:0000313" key="2">
    <source>
        <dbReference type="EMBL" id="KAF9701273.1"/>
    </source>
</evidence>